<dbReference type="AlphaFoldDB" id="A0A699T1B3"/>
<evidence type="ECO:0000256" key="1">
    <source>
        <dbReference type="SAM" id="MobiDB-lite"/>
    </source>
</evidence>
<name>A0A699T1B3_TANCI</name>
<protein>
    <submittedName>
        <fullName evidence="2">Uncharacterized protein</fullName>
    </submittedName>
</protein>
<evidence type="ECO:0000313" key="2">
    <source>
        <dbReference type="EMBL" id="GFD03148.1"/>
    </source>
</evidence>
<reference evidence="2" key="1">
    <citation type="journal article" date="2019" name="Sci. Rep.">
        <title>Draft genome of Tanacetum cinerariifolium, the natural source of mosquito coil.</title>
        <authorList>
            <person name="Yamashiro T."/>
            <person name="Shiraishi A."/>
            <person name="Satake H."/>
            <person name="Nakayama K."/>
        </authorList>
    </citation>
    <scope>NUCLEOTIDE SEQUENCE</scope>
</reference>
<feature type="compositionally biased region" description="Acidic residues" evidence="1">
    <location>
        <begin position="9"/>
        <end position="18"/>
    </location>
</feature>
<proteinExistence type="predicted"/>
<comment type="caution">
    <text evidence="2">The sequence shown here is derived from an EMBL/GenBank/DDBJ whole genome shotgun (WGS) entry which is preliminary data.</text>
</comment>
<sequence length="56" mass="6092">MKVDARIDVEEEVEDEDKSSDKGTIEVGLDVVSGIDIPNGMLMANVMKRLEQVEGG</sequence>
<organism evidence="2">
    <name type="scientific">Tanacetum cinerariifolium</name>
    <name type="common">Dalmatian daisy</name>
    <name type="synonym">Chrysanthemum cinerariifolium</name>
    <dbReference type="NCBI Taxonomy" id="118510"/>
    <lineage>
        <taxon>Eukaryota</taxon>
        <taxon>Viridiplantae</taxon>
        <taxon>Streptophyta</taxon>
        <taxon>Embryophyta</taxon>
        <taxon>Tracheophyta</taxon>
        <taxon>Spermatophyta</taxon>
        <taxon>Magnoliopsida</taxon>
        <taxon>eudicotyledons</taxon>
        <taxon>Gunneridae</taxon>
        <taxon>Pentapetalae</taxon>
        <taxon>asterids</taxon>
        <taxon>campanulids</taxon>
        <taxon>Asterales</taxon>
        <taxon>Asteraceae</taxon>
        <taxon>Asteroideae</taxon>
        <taxon>Anthemideae</taxon>
        <taxon>Anthemidinae</taxon>
        <taxon>Tanacetum</taxon>
    </lineage>
</organism>
<feature type="region of interest" description="Disordered" evidence="1">
    <location>
        <begin position="1"/>
        <end position="22"/>
    </location>
</feature>
<gene>
    <name evidence="2" type="ORF">Tci_875117</name>
</gene>
<accession>A0A699T1B3</accession>
<feature type="non-terminal residue" evidence="2">
    <location>
        <position position="56"/>
    </location>
</feature>
<dbReference type="EMBL" id="BKCJ011202935">
    <property type="protein sequence ID" value="GFD03148.1"/>
    <property type="molecule type" value="Genomic_DNA"/>
</dbReference>